<dbReference type="InterPro" id="IPR036116">
    <property type="entry name" value="FN3_sf"/>
</dbReference>
<dbReference type="STRING" id="7070.A0A139WE87"/>
<evidence type="ECO:0000256" key="1">
    <source>
        <dbReference type="ARBA" id="ARBA00004167"/>
    </source>
</evidence>
<evidence type="ECO:0000256" key="4">
    <source>
        <dbReference type="ARBA" id="ARBA00023136"/>
    </source>
</evidence>
<dbReference type="PANTHER" id="PTHR23278">
    <property type="entry name" value="SIDESTEP PROTEIN"/>
    <property type="match status" value="1"/>
</dbReference>
<dbReference type="OMA" id="TRNFRVN"/>
<gene>
    <name evidence="9" type="primary">AUGUSTUS-3.0.2_09766</name>
    <name evidence="9" type="ORF">TcasGA2_TC009766</name>
</gene>
<sequence length="820" mass="90302">MPREIVPKIAIVFWFAASVACLDTPEFQRNLPAKVIWGVLGKDVELPCDITPPIPSDNFKMVFWFKDTDGMPLYSLDARGGPLGEASHLAMSDDLGSRSYFIKDEQPSKARLRIRNVTIHDEGVFRCRVDFDNSPTRNFQVNLTLVVQPSAPRIFNAEGNEIKRNSSAGPFLEGDELFLSCQVTGGRPRPSLTWWHNNTLIDGVVDSSETSFTIVNQLTRRHTPRSFWKSHLECRASSSAIAGDVVRVVPIVVLLKPNKVKIVTPNDLLSIHKPQNVKCETSGSYPPAKLTWLLDGKPIRNAVVTEEVTDSFTGSIISLNVVADNDGKDLVCRANNPRFPGGSLEDRRQIHVAYPPKVSVKLDSGVNSPVKEGTDVTLRCDSSARPSPYGYRWYHDGHLVALNESGGVLPIDHILTLKSIQKKSQGQYACFATNTEGGSYSSPFDLIIQYAPRCKKGYEVMRVGIVKHEPLVVQCHVDSIPEDVRFSWTYNTSKGVFPVLGAKMHNNGGVSTLHFNPSTEDIDSLSCWATNDVGKQEQPCLFYIIPAETPESPRHCILRNASHGGLEVACVAGADGGLHQSFVLEVNDVTIPSPPPGVTTLSDQGEAKLLYRALGDKPMFRLHSLHPGREYQIMVYAENAKGRSEPPVLLPSVRVEAEIPADTLHETDTTTRPGSEGYPSSRQNLTVILVALTAAAVLLIVGIVATAVTIACRKTPAAARRQTTRRKSSDDLEMSEAGFSEGFQRRSAQYRASMYGLQETEDRISRLIDASASVLNDQHRTKATIRLADNRGVLSSGLLFVALWLYENGPIRYEFTCSAR</sequence>
<evidence type="ECO:0000256" key="6">
    <source>
        <dbReference type="SAM" id="Phobius"/>
    </source>
</evidence>
<dbReference type="GO" id="GO:0016020">
    <property type="term" value="C:membrane"/>
    <property type="evidence" value="ECO:0007669"/>
    <property type="project" value="UniProtKB-SubCell"/>
</dbReference>
<feature type="transmembrane region" description="Helical" evidence="6">
    <location>
        <begin position="685"/>
        <end position="712"/>
    </location>
</feature>
<dbReference type="eggNOG" id="KOG3515">
    <property type="taxonomic scope" value="Eukaryota"/>
</dbReference>
<evidence type="ECO:0000259" key="8">
    <source>
        <dbReference type="PROSITE" id="PS50835"/>
    </source>
</evidence>
<dbReference type="Proteomes" id="UP000007266">
    <property type="component" value="Linkage group 7"/>
</dbReference>
<dbReference type="SMART" id="SM00408">
    <property type="entry name" value="IGc2"/>
    <property type="match status" value="2"/>
</dbReference>
<feature type="domain" description="Ig-like" evidence="8">
    <location>
        <begin position="356"/>
        <end position="441"/>
    </location>
</feature>
<evidence type="ECO:0000313" key="10">
    <source>
        <dbReference type="Proteomes" id="UP000007266"/>
    </source>
</evidence>
<dbReference type="SUPFAM" id="SSF49265">
    <property type="entry name" value="Fibronectin type III"/>
    <property type="match status" value="1"/>
</dbReference>
<dbReference type="InParanoid" id="A0A139WE87"/>
<dbReference type="Pfam" id="PF08205">
    <property type="entry name" value="C2-set_2"/>
    <property type="match status" value="2"/>
</dbReference>
<dbReference type="Gene3D" id="2.60.40.10">
    <property type="entry name" value="Immunoglobulins"/>
    <property type="match status" value="5"/>
</dbReference>
<keyword evidence="5" id="KW-1015">Disulfide bond</keyword>
<feature type="chain" id="PRO_5007299805" evidence="7">
    <location>
        <begin position="22"/>
        <end position="820"/>
    </location>
</feature>
<dbReference type="InterPro" id="IPR013162">
    <property type="entry name" value="CD80_C2-set"/>
</dbReference>
<evidence type="ECO:0000256" key="3">
    <source>
        <dbReference type="ARBA" id="ARBA00022989"/>
    </source>
</evidence>
<dbReference type="PROSITE" id="PS51257">
    <property type="entry name" value="PROKAR_LIPOPROTEIN"/>
    <property type="match status" value="1"/>
</dbReference>
<dbReference type="Pfam" id="PF07686">
    <property type="entry name" value="V-set"/>
    <property type="match status" value="1"/>
</dbReference>
<evidence type="ECO:0000256" key="2">
    <source>
        <dbReference type="ARBA" id="ARBA00022692"/>
    </source>
</evidence>
<dbReference type="InterPro" id="IPR036179">
    <property type="entry name" value="Ig-like_dom_sf"/>
</dbReference>
<evidence type="ECO:0000256" key="7">
    <source>
        <dbReference type="SAM" id="SignalP"/>
    </source>
</evidence>
<dbReference type="Pfam" id="PF13927">
    <property type="entry name" value="Ig_3"/>
    <property type="match status" value="1"/>
</dbReference>
<keyword evidence="4 6" id="KW-0472">Membrane</keyword>
<name>A0A139WE87_TRICA</name>
<evidence type="ECO:0000256" key="5">
    <source>
        <dbReference type="ARBA" id="ARBA00023157"/>
    </source>
</evidence>
<feature type="signal peptide" evidence="7">
    <location>
        <begin position="1"/>
        <end position="21"/>
    </location>
</feature>
<protein>
    <submittedName>
        <fullName evidence="9">Neural cell adhesion molecule 2-like Protein</fullName>
    </submittedName>
</protein>
<comment type="subcellular location">
    <subcellularLocation>
        <location evidence="1">Membrane</location>
        <topology evidence="1">Single-pass membrane protein</topology>
    </subcellularLocation>
</comment>
<keyword evidence="2 6" id="KW-0812">Transmembrane</keyword>
<dbReference type="InterPro" id="IPR003598">
    <property type="entry name" value="Ig_sub2"/>
</dbReference>
<dbReference type="PROSITE" id="PS50835">
    <property type="entry name" value="IG_LIKE"/>
    <property type="match status" value="5"/>
</dbReference>
<dbReference type="InterPro" id="IPR003961">
    <property type="entry name" value="FN3_dom"/>
</dbReference>
<feature type="domain" description="Ig-like" evidence="8">
    <location>
        <begin position="25"/>
        <end position="144"/>
    </location>
</feature>
<dbReference type="AlphaFoldDB" id="A0A139WE87"/>
<proteinExistence type="predicted"/>
<feature type="domain" description="Ig-like" evidence="8">
    <location>
        <begin position="250"/>
        <end position="351"/>
    </location>
</feature>
<dbReference type="InterPro" id="IPR013106">
    <property type="entry name" value="Ig_V-set"/>
</dbReference>
<dbReference type="FunCoup" id="A0A139WE87">
    <property type="interactions" value="3"/>
</dbReference>
<keyword evidence="10" id="KW-1185">Reference proteome</keyword>
<dbReference type="CDD" id="cd00096">
    <property type="entry name" value="Ig"/>
    <property type="match status" value="1"/>
</dbReference>
<organism evidence="9 10">
    <name type="scientific">Tribolium castaneum</name>
    <name type="common">Red flour beetle</name>
    <dbReference type="NCBI Taxonomy" id="7070"/>
    <lineage>
        <taxon>Eukaryota</taxon>
        <taxon>Metazoa</taxon>
        <taxon>Ecdysozoa</taxon>
        <taxon>Arthropoda</taxon>
        <taxon>Hexapoda</taxon>
        <taxon>Insecta</taxon>
        <taxon>Pterygota</taxon>
        <taxon>Neoptera</taxon>
        <taxon>Endopterygota</taxon>
        <taxon>Coleoptera</taxon>
        <taxon>Polyphaga</taxon>
        <taxon>Cucujiformia</taxon>
        <taxon>Tenebrionidae</taxon>
        <taxon>Tenebrionidae incertae sedis</taxon>
        <taxon>Tribolium</taxon>
    </lineage>
</organism>
<feature type="domain" description="Ig-like" evidence="8">
    <location>
        <begin position="452"/>
        <end position="531"/>
    </location>
</feature>
<keyword evidence="7" id="KW-0732">Signal</keyword>
<feature type="domain" description="Ig-like" evidence="8">
    <location>
        <begin position="152"/>
        <end position="239"/>
    </location>
</feature>
<dbReference type="SUPFAM" id="SSF48726">
    <property type="entry name" value="Immunoglobulin"/>
    <property type="match status" value="5"/>
</dbReference>
<dbReference type="EMBL" id="KQ971354">
    <property type="protein sequence ID" value="KYB26263.1"/>
    <property type="molecule type" value="Genomic_DNA"/>
</dbReference>
<accession>A0A139WE87</accession>
<evidence type="ECO:0000313" key="9">
    <source>
        <dbReference type="EMBL" id="KYB26263.1"/>
    </source>
</evidence>
<dbReference type="SMART" id="SM00409">
    <property type="entry name" value="IG"/>
    <property type="match status" value="3"/>
</dbReference>
<dbReference type="InterPro" id="IPR003599">
    <property type="entry name" value="Ig_sub"/>
</dbReference>
<dbReference type="PANTHER" id="PTHR23278:SF4">
    <property type="entry name" value="SIDESTEP, ISOFORM C"/>
    <property type="match status" value="1"/>
</dbReference>
<dbReference type="CDD" id="cd00063">
    <property type="entry name" value="FN3"/>
    <property type="match status" value="1"/>
</dbReference>
<dbReference type="InterPro" id="IPR007110">
    <property type="entry name" value="Ig-like_dom"/>
</dbReference>
<dbReference type="InterPro" id="IPR013783">
    <property type="entry name" value="Ig-like_fold"/>
</dbReference>
<reference evidence="9 10" key="1">
    <citation type="journal article" date="2008" name="Nature">
        <title>The genome of the model beetle and pest Tribolium castaneum.</title>
        <authorList>
            <consortium name="Tribolium Genome Sequencing Consortium"/>
            <person name="Richards S."/>
            <person name="Gibbs R.A."/>
            <person name="Weinstock G.M."/>
            <person name="Brown S.J."/>
            <person name="Denell R."/>
            <person name="Beeman R.W."/>
            <person name="Gibbs R."/>
            <person name="Beeman R.W."/>
            <person name="Brown S.J."/>
            <person name="Bucher G."/>
            <person name="Friedrich M."/>
            <person name="Grimmelikhuijzen C.J."/>
            <person name="Klingler M."/>
            <person name="Lorenzen M."/>
            <person name="Richards S."/>
            <person name="Roth S."/>
            <person name="Schroder R."/>
            <person name="Tautz D."/>
            <person name="Zdobnov E.M."/>
            <person name="Muzny D."/>
            <person name="Gibbs R.A."/>
            <person name="Weinstock G.M."/>
            <person name="Attaway T."/>
            <person name="Bell S."/>
            <person name="Buhay C.J."/>
            <person name="Chandrabose M.N."/>
            <person name="Chavez D."/>
            <person name="Clerk-Blankenburg K.P."/>
            <person name="Cree A."/>
            <person name="Dao M."/>
            <person name="Davis C."/>
            <person name="Chacko J."/>
            <person name="Dinh H."/>
            <person name="Dugan-Rocha S."/>
            <person name="Fowler G."/>
            <person name="Garner T.T."/>
            <person name="Garnes J."/>
            <person name="Gnirke A."/>
            <person name="Hawes A."/>
            <person name="Hernandez J."/>
            <person name="Hines S."/>
            <person name="Holder M."/>
            <person name="Hume J."/>
            <person name="Jhangiani S.N."/>
            <person name="Joshi V."/>
            <person name="Khan Z.M."/>
            <person name="Jackson L."/>
            <person name="Kovar C."/>
            <person name="Kowis A."/>
            <person name="Lee S."/>
            <person name="Lewis L.R."/>
            <person name="Margolis J."/>
            <person name="Morgan M."/>
            <person name="Nazareth L.V."/>
            <person name="Nguyen N."/>
            <person name="Okwuonu G."/>
            <person name="Parker D."/>
            <person name="Richards S."/>
            <person name="Ruiz S.J."/>
            <person name="Santibanez J."/>
            <person name="Savard J."/>
            <person name="Scherer S.E."/>
            <person name="Schneider B."/>
            <person name="Sodergren E."/>
            <person name="Tautz D."/>
            <person name="Vattahil S."/>
            <person name="Villasana D."/>
            <person name="White C.S."/>
            <person name="Wright R."/>
            <person name="Park Y."/>
            <person name="Beeman R.W."/>
            <person name="Lord J."/>
            <person name="Oppert B."/>
            <person name="Lorenzen M."/>
            <person name="Brown S."/>
            <person name="Wang L."/>
            <person name="Savard J."/>
            <person name="Tautz D."/>
            <person name="Richards S."/>
            <person name="Weinstock G."/>
            <person name="Gibbs R.A."/>
            <person name="Liu Y."/>
            <person name="Worley K."/>
            <person name="Weinstock G."/>
            <person name="Elsik C.G."/>
            <person name="Reese J.T."/>
            <person name="Elhaik E."/>
            <person name="Landan G."/>
            <person name="Graur D."/>
            <person name="Arensburger P."/>
            <person name="Atkinson P."/>
            <person name="Beeman R.W."/>
            <person name="Beidler J."/>
            <person name="Brown S.J."/>
            <person name="Demuth J.P."/>
            <person name="Drury D.W."/>
            <person name="Du Y.Z."/>
            <person name="Fujiwara H."/>
            <person name="Lorenzen M."/>
            <person name="Maselli V."/>
            <person name="Osanai M."/>
            <person name="Park Y."/>
            <person name="Robertson H.M."/>
            <person name="Tu Z."/>
            <person name="Wang J.J."/>
            <person name="Wang S."/>
            <person name="Richards S."/>
            <person name="Song H."/>
            <person name="Zhang L."/>
            <person name="Sodergren E."/>
            <person name="Werner D."/>
            <person name="Stanke M."/>
            <person name="Morgenstern B."/>
            <person name="Solovyev V."/>
            <person name="Kosarev P."/>
            <person name="Brown G."/>
            <person name="Chen H.C."/>
            <person name="Ermolaeva O."/>
            <person name="Hlavina W."/>
            <person name="Kapustin Y."/>
            <person name="Kiryutin B."/>
            <person name="Kitts P."/>
            <person name="Maglott D."/>
            <person name="Pruitt K."/>
            <person name="Sapojnikov V."/>
            <person name="Souvorov A."/>
            <person name="Mackey A.J."/>
            <person name="Waterhouse R.M."/>
            <person name="Wyder S."/>
            <person name="Zdobnov E.M."/>
            <person name="Zdobnov E.M."/>
            <person name="Wyder S."/>
            <person name="Kriventseva E.V."/>
            <person name="Kadowaki T."/>
            <person name="Bork P."/>
            <person name="Aranda M."/>
            <person name="Bao R."/>
            <person name="Beermann A."/>
            <person name="Berns N."/>
            <person name="Bolognesi R."/>
            <person name="Bonneton F."/>
            <person name="Bopp D."/>
            <person name="Brown S.J."/>
            <person name="Bucher G."/>
            <person name="Butts T."/>
            <person name="Chaumot A."/>
            <person name="Denell R.E."/>
            <person name="Ferrier D.E."/>
            <person name="Friedrich M."/>
            <person name="Gordon C.M."/>
            <person name="Jindra M."/>
            <person name="Klingler M."/>
            <person name="Lan Q."/>
            <person name="Lattorff H.M."/>
            <person name="Laudet V."/>
            <person name="von Levetsow C."/>
            <person name="Liu Z."/>
            <person name="Lutz R."/>
            <person name="Lynch J.A."/>
            <person name="da Fonseca R.N."/>
            <person name="Posnien N."/>
            <person name="Reuter R."/>
            <person name="Roth S."/>
            <person name="Savard J."/>
            <person name="Schinko J.B."/>
            <person name="Schmitt C."/>
            <person name="Schoppmeier M."/>
            <person name="Schroder R."/>
            <person name="Shippy T.D."/>
            <person name="Simonnet F."/>
            <person name="Marques-Souza H."/>
            <person name="Tautz D."/>
            <person name="Tomoyasu Y."/>
            <person name="Trauner J."/>
            <person name="Van der Zee M."/>
            <person name="Vervoort M."/>
            <person name="Wittkopp N."/>
            <person name="Wimmer E.A."/>
            <person name="Yang X."/>
            <person name="Jones A.K."/>
            <person name="Sattelle D.B."/>
            <person name="Ebert P.R."/>
            <person name="Nelson D."/>
            <person name="Scott J.G."/>
            <person name="Beeman R.W."/>
            <person name="Muthukrishnan S."/>
            <person name="Kramer K.J."/>
            <person name="Arakane Y."/>
            <person name="Beeman R.W."/>
            <person name="Zhu Q."/>
            <person name="Hogenkamp D."/>
            <person name="Dixit R."/>
            <person name="Oppert B."/>
            <person name="Jiang H."/>
            <person name="Zou Z."/>
            <person name="Marshall J."/>
            <person name="Elpidina E."/>
            <person name="Vinokurov K."/>
            <person name="Oppert C."/>
            <person name="Zou Z."/>
            <person name="Evans J."/>
            <person name="Lu Z."/>
            <person name="Zhao P."/>
            <person name="Sumathipala N."/>
            <person name="Altincicek B."/>
            <person name="Vilcinskas A."/>
            <person name="Williams M."/>
            <person name="Hultmark D."/>
            <person name="Hetru C."/>
            <person name="Jiang H."/>
            <person name="Grimmelikhuijzen C.J."/>
            <person name="Hauser F."/>
            <person name="Cazzamali G."/>
            <person name="Williamson M."/>
            <person name="Park Y."/>
            <person name="Li B."/>
            <person name="Tanaka Y."/>
            <person name="Predel R."/>
            <person name="Neupert S."/>
            <person name="Schachtner J."/>
            <person name="Verleyen P."/>
            <person name="Raible F."/>
            <person name="Bork P."/>
            <person name="Friedrich M."/>
            <person name="Walden K.K."/>
            <person name="Robertson H.M."/>
            <person name="Angeli S."/>
            <person name="Foret S."/>
            <person name="Bucher G."/>
            <person name="Schuetz S."/>
            <person name="Maleszka R."/>
            <person name="Wimmer E.A."/>
            <person name="Beeman R.W."/>
            <person name="Lorenzen M."/>
            <person name="Tomoyasu Y."/>
            <person name="Miller S.C."/>
            <person name="Grossmann D."/>
            <person name="Bucher G."/>
        </authorList>
    </citation>
    <scope>NUCLEOTIDE SEQUENCE [LARGE SCALE GENOMIC DNA]</scope>
    <source>
        <strain evidence="9 10">Georgia GA2</strain>
    </source>
</reference>
<keyword evidence="3 6" id="KW-1133">Transmembrane helix</keyword>
<reference evidence="9 10" key="2">
    <citation type="journal article" date="2010" name="Nucleic Acids Res.">
        <title>BeetleBase in 2010: revisions to provide comprehensive genomic information for Tribolium castaneum.</title>
        <authorList>
            <person name="Kim H.S."/>
            <person name="Murphy T."/>
            <person name="Xia J."/>
            <person name="Caragea D."/>
            <person name="Park Y."/>
            <person name="Beeman R.W."/>
            <person name="Lorenzen M.D."/>
            <person name="Butcher S."/>
            <person name="Manak J.R."/>
            <person name="Brown S.J."/>
        </authorList>
    </citation>
    <scope>NUCLEOTIDE SEQUENCE [LARGE SCALE GENOMIC DNA]</scope>
    <source>
        <strain evidence="9 10">Georgia GA2</strain>
    </source>
</reference>